<dbReference type="InterPro" id="IPR043519">
    <property type="entry name" value="NT_sf"/>
</dbReference>
<name>A0A660SQW8_UNCT6</name>
<evidence type="ECO:0000256" key="2">
    <source>
        <dbReference type="ARBA" id="ARBA00022649"/>
    </source>
</evidence>
<evidence type="ECO:0000256" key="3">
    <source>
        <dbReference type="ARBA" id="ARBA00022679"/>
    </source>
</evidence>
<dbReference type="Pfam" id="PF01909">
    <property type="entry name" value="NTP_transf_2"/>
    <property type="match status" value="1"/>
</dbReference>
<organism evidence="11 12">
    <name type="scientific">candidate division TA06 bacterium</name>
    <dbReference type="NCBI Taxonomy" id="2250710"/>
    <lineage>
        <taxon>Bacteria</taxon>
        <taxon>Bacteria division TA06</taxon>
    </lineage>
</organism>
<gene>
    <name evidence="11" type="ORF">DRP43_00690</name>
</gene>
<dbReference type="PANTHER" id="PTHR33571:SF14">
    <property type="entry name" value="PROTEIN ADENYLYLTRANSFERASE MJ0435-RELATED"/>
    <property type="match status" value="1"/>
</dbReference>
<dbReference type="EMBL" id="QNBD01000018">
    <property type="protein sequence ID" value="RKX72466.1"/>
    <property type="molecule type" value="Genomic_DNA"/>
</dbReference>
<comment type="cofactor">
    <cofactor evidence="1">
        <name>Mg(2+)</name>
        <dbReference type="ChEBI" id="CHEBI:18420"/>
    </cofactor>
</comment>
<dbReference type="GO" id="GO:0046872">
    <property type="term" value="F:metal ion binding"/>
    <property type="evidence" value="ECO:0007669"/>
    <property type="project" value="UniProtKB-KW"/>
</dbReference>
<accession>A0A660SQW8</accession>
<evidence type="ECO:0000256" key="8">
    <source>
        <dbReference type="ARBA" id="ARBA00022842"/>
    </source>
</evidence>
<evidence type="ECO:0000256" key="6">
    <source>
        <dbReference type="ARBA" id="ARBA00022741"/>
    </source>
</evidence>
<keyword evidence="6" id="KW-0547">Nucleotide-binding</keyword>
<evidence type="ECO:0000259" key="10">
    <source>
        <dbReference type="Pfam" id="PF01909"/>
    </source>
</evidence>
<proteinExistence type="inferred from homology"/>
<comment type="similarity">
    <text evidence="9">Belongs to the MntA antitoxin family.</text>
</comment>
<evidence type="ECO:0000256" key="1">
    <source>
        <dbReference type="ARBA" id="ARBA00001946"/>
    </source>
</evidence>
<sequence length="96" mass="11504">MNKVYILKFLKDHKKELKENFGLVRIGLFGSYAKDMANDESDIDIYVEFKDKNFKNIAGLWNYLEEQFSKKVDLFYIHKNMRKSLKNNIEKEVIYG</sequence>
<dbReference type="SUPFAM" id="SSF81301">
    <property type="entry name" value="Nucleotidyltransferase"/>
    <property type="match status" value="1"/>
</dbReference>
<evidence type="ECO:0000313" key="11">
    <source>
        <dbReference type="EMBL" id="RKX72466.1"/>
    </source>
</evidence>
<keyword evidence="7" id="KW-0067">ATP-binding</keyword>
<dbReference type="CDD" id="cd05403">
    <property type="entry name" value="NT_KNTase_like"/>
    <property type="match status" value="1"/>
</dbReference>
<dbReference type="GO" id="GO:0016779">
    <property type="term" value="F:nucleotidyltransferase activity"/>
    <property type="evidence" value="ECO:0007669"/>
    <property type="project" value="UniProtKB-KW"/>
</dbReference>
<dbReference type="InterPro" id="IPR002934">
    <property type="entry name" value="Polymerase_NTP_transf_dom"/>
</dbReference>
<keyword evidence="2" id="KW-1277">Toxin-antitoxin system</keyword>
<evidence type="ECO:0000256" key="5">
    <source>
        <dbReference type="ARBA" id="ARBA00022723"/>
    </source>
</evidence>
<evidence type="ECO:0000313" key="12">
    <source>
        <dbReference type="Proteomes" id="UP000271125"/>
    </source>
</evidence>
<dbReference type="Proteomes" id="UP000271125">
    <property type="component" value="Unassembled WGS sequence"/>
</dbReference>
<keyword evidence="5" id="KW-0479">Metal-binding</keyword>
<dbReference type="AlphaFoldDB" id="A0A660SQW8"/>
<keyword evidence="4" id="KW-0548">Nucleotidyltransferase</keyword>
<dbReference type="GO" id="GO:0005524">
    <property type="term" value="F:ATP binding"/>
    <property type="evidence" value="ECO:0007669"/>
    <property type="project" value="UniProtKB-KW"/>
</dbReference>
<reference evidence="11 12" key="1">
    <citation type="submission" date="2018-06" db="EMBL/GenBank/DDBJ databases">
        <title>Extensive metabolic versatility and redundancy in microbially diverse, dynamic hydrothermal sediments.</title>
        <authorList>
            <person name="Dombrowski N."/>
            <person name="Teske A."/>
            <person name="Baker B.J."/>
        </authorList>
    </citation>
    <scope>NUCLEOTIDE SEQUENCE [LARGE SCALE GENOMIC DNA]</scope>
    <source>
        <strain evidence="11">B10_G13</strain>
    </source>
</reference>
<dbReference type="PANTHER" id="PTHR33571">
    <property type="entry name" value="SSL8005 PROTEIN"/>
    <property type="match status" value="1"/>
</dbReference>
<protein>
    <recommendedName>
        <fullName evidence="10">Polymerase nucleotidyl transferase domain-containing protein</fullName>
    </recommendedName>
</protein>
<keyword evidence="3" id="KW-0808">Transferase</keyword>
<dbReference type="InterPro" id="IPR052038">
    <property type="entry name" value="Type-VII_TA_antitoxin"/>
</dbReference>
<comment type="caution">
    <text evidence="11">The sequence shown here is derived from an EMBL/GenBank/DDBJ whole genome shotgun (WGS) entry which is preliminary data.</text>
</comment>
<evidence type="ECO:0000256" key="9">
    <source>
        <dbReference type="ARBA" id="ARBA00038276"/>
    </source>
</evidence>
<evidence type="ECO:0000256" key="7">
    <source>
        <dbReference type="ARBA" id="ARBA00022840"/>
    </source>
</evidence>
<feature type="domain" description="Polymerase nucleotidyl transferase" evidence="10">
    <location>
        <begin position="10"/>
        <end position="95"/>
    </location>
</feature>
<evidence type="ECO:0000256" key="4">
    <source>
        <dbReference type="ARBA" id="ARBA00022695"/>
    </source>
</evidence>
<dbReference type="Gene3D" id="3.30.460.10">
    <property type="entry name" value="Beta Polymerase, domain 2"/>
    <property type="match status" value="1"/>
</dbReference>
<keyword evidence="8" id="KW-0460">Magnesium</keyword>